<sequence>MFGLHAMNHETVKDIKLLIQAKEDILPEQYSLFHDGKLLEDNRTLASLNYQLGTLLYLVFNPIDVMSISVKMPSGKILKPEVKVLHTIHDVKAIIWSMVGFEDGAEDLTYAGKLLEDSKTLAACNIKEDSLLEMLIWTFKIFVKDLTGKTLVYKVCKEDRVLDVKNKISDKQGGPVSNSCLIFAGYKMEDDRDLASYNVQTGSILREYLDMFVLFWWTLGKVLIRLYAVELALVFCRVSGLTTTTIYTKLHFRYAGFESWVGGWILCFKLFFSCSLALSTNILDPITSWVHECYDKRRY</sequence>
<protein>
    <submittedName>
        <fullName evidence="1">Uncharacterized protein</fullName>
    </submittedName>
</protein>
<accession>A0ACB7Z019</accession>
<proteinExistence type="predicted"/>
<keyword evidence="2" id="KW-1185">Reference proteome</keyword>
<comment type="caution">
    <text evidence="1">The sequence shown here is derived from an EMBL/GenBank/DDBJ whole genome shotgun (WGS) entry which is preliminary data.</text>
</comment>
<name>A0ACB7Z019_9ERIC</name>
<gene>
    <name evidence="1" type="ORF">Vadar_032303</name>
</gene>
<reference evidence="1 2" key="1">
    <citation type="journal article" date="2021" name="Hortic Res">
        <title>High-quality reference genome and annotation aids understanding of berry development for evergreen blueberry (Vaccinium darrowii).</title>
        <authorList>
            <person name="Yu J."/>
            <person name="Hulse-Kemp A.M."/>
            <person name="Babiker E."/>
            <person name="Staton M."/>
        </authorList>
    </citation>
    <scope>NUCLEOTIDE SEQUENCE [LARGE SCALE GENOMIC DNA]</scope>
    <source>
        <strain evidence="2">cv. NJ 8807/NJ 8810</strain>
        <tissue evidence="1">Young leaf</tissue>
    </source>
</reference>
<evidence type="ECO:0000313" key="2">
    <source>
        <dbReference type="Proteomes" id="UP000828048"/>
    </source>
</evidence>
<dbReference type="EMBL" id="CM037153">
    <property type="protein sequence ID" value="KAH7859155.1"/>
    <property type="molecule type" value="Genomic_DNA"/>
</dbReference>
<organism evidence="1 2">
    <name type="scientific">Vaccinium darrowii</name>
    <dbReference type="NCBI Taxonomy" id="229202"/>
    <lineage>
        <taxon>Eukaryota</taxon>
        <taxon>Viridiplantae</taxon>
        <taxon>Streptophyta</taxon>
        <taxon>Embryophyta</taxon>
        <taxon>Tracheophyta</taxon>
        <taxon>Spermatophyta</taxon>
        <taxon>Magnoliopsida</taxon>
        <taxon>eudicotyledons</taxon>
        <taxon>Gunneridae</taxon>
        <taxon>Pentapetalae</taxon>
        <taxon>asterids</taxon>
        <taxon>Ericales</taxon>
        <taxon>Ericaceae</taxon>
        <taxon>Vaccinioideae</taxon>
        <taxon>Vaccinieae</taxon>
        <taxon>Vaccinium</taxon>
    </lineage>
</organism>
<dbReference type="Proteomes" id="UP000828048">
    <property type="component" value="Chromosome 3"/>
</dbReference>
<evidence type="ECO:0000313" key="1">
    <source>
        <dbReference type="EMBL" id="KAH7859155.1"/>
    </source>
</evidence>